<dbReference type="PANTHER" id="PTHR11795">
    <property type="entry name" value="BRANCHED-CHAIN AMINO ACID TRANSPORT SYSTEM PERMEASE PROTEIN LIVH"/>
    <property type="match status" value="1"/>
</dbReference>
<feature type="transmembrane region" description="Helical" evidence="9">
    <location>
        <begin position="211"/>
        <end position="231"/>
    </location>
</feature>
<feature type="transmembrane region" description="Helical" evidence="9">
    <location>
        <begin position="65"/>
        <end position="82"/>
    </location>
</feature>
<keyword evidence="3" id="KW-1003">Cell membrane</keyword>
<sequence>MLNFLNFRLNKTFLIFLVFLVVIAIWKPIPLIYGLQRGGLYSLIGLPLALILGIVGILNLAHGDFLTLGLYIGYIFFTQLGLDPLISVFPLFILMFLLAIGIYQISIKYVLKAGELNQLLLTFGISMVIIELIKIIWTTRPRNIYTPYASSSITIANFSIGIYEFIYPIVAIGVLVFLQLFLKKTLLGQATRAVGQNPKGAEIVGIDTNKVYLIVFAIAFGIIGIAAGIMLPRTSIFPLSGNAYTLKAFALAAMAGLGNLNGILIGGITLGVVEAVVQSIPGYSGWSDLVFFGVLIIVILIRAYRGSES</sequence>
<name>A0A2K1P2E4_9BACT</name>
<evidence type="ECO:0000256" key="9">
    <source>
        <dbReference type="SAM" id="Phobius"/>
    </source>
</evidence>
<keyword evidence="4 9" id="KW-0812">Transmembrane</keyword>
<evidence type="ECO:0000256" key="8">
    <source>
        <dbReference type="ARBA" id="ARBA00037998"/>
    </source>
</evidence>
<evidence type="ECO:0000313" key="10">
    <source>
        <dbReference type="EMBL" id="PNR96958.1"/>
    </source>
</evidence>
<keyword evidence="6 9" id="KW-1133">Transmembrane helix</keyword>
<evidence type="ECO:0000256" key="7">
    <source>
        <dbReference type="ARBA" id="ARBA00023136"/>
    </source>
</evidence>
<dbReference type="GO" id="GO:0006865">
    <property type="term" value="P:amino acid transport"/>
    <property type="evidence" value="ECO:0007669"/>
    <property type="project" value="UniProtKB-KW"/>
</dbReference>
<organism evidence="10 11">
    <name type="scientific">Petrotoga olearia DSM 13574</name>
    <dbReference type="NCBI Taxonomy" id="1122955"/>
    <lineage>
        <taxon>Bacteria</taxon>
        <taxon>Thermotogati</taxon>
        <taxon>Thermotogota</taxon>
        <taxon>Thermotogae</taxon>
        <taxon>Petrotogales</taxon>
        <taxon>Petrotogaceae</taxon>
        <taxon>Petrotoga</taxon>
    </lineage>
</organism>
<gene>
    <name evidence="10" type="ORF">X929_03640</name>
</gene>
<comment type="caution">
    <text evidence="10">The sequence shown here is derived from an EMBL/GenBank/DDBJ whole genome shotgun (WGS) entry which is preliminary data.</text>
</comment>
<dbReference type="InterPro" id="IPR001851">
    <property type="entry name" value="ABC_transp_permease"/>
</dbReference>
<feature type="transmembrane region" description="Helical" evidence="9">
    <location>
        <begin position="165"/>
        <end position="182"/>
    </location>
</feature>
<feature type="transmembrane region" description="Helical" evidence="9">
    <location>
        <begin position="285"/>
        <end position="304"/>
    </location>
</feature>
<feature type="transmembrane region" description="Helical" evidence="9">
    <location>
        <begin position="88"/>
        <end position="107"/>
    </location>
</feature>
<evidence type="ECO:0000256" key="4">
    <source>
        <dbReference type="ARBA" id="ARBA00022692"/>
    </source>
</evidence>
<dbReference type="Proteomes" id="UP000236434">
    <property type="component" value="Unassembled WGS sequence"/>
</dbReference>
<dbReference type="CDD" id="cd06582">
    <property type="entry name" value="TM_PBP1_LivH_like"/>
    <property type="match status" value="1"/>
</dbReference>
<dbReference type="InterPro" id="IPR052157">
    <property type="entry name" value="BCAA_transport_permease"/>
</dbReference>
<feature type="transmembrane region" description="Helical" evidence="9">
    <location>
        <begin position="12"/>
        <end position="33"/>
    </location>
</feature>
<keyword evidence="5" id="KW-0029">Amino-acid transport</keyword>
<comment type="similarity">
    <text evidence="8">Belongs to the binding-protein-dependent transport system permease family. LivHM subfamily.</text>
</comment>
<dbReference type="EMBL" id="AZRL01000007">
    <property type="protein sequence ID" value="PNR96958.1"/>
    <property type="molecule type" value="Genomic_DNA"/>
</dbReference>
<keyword evidence="2" id="KW-0813">Transport</keyword>
<dbReference type="GO" id="GO:0005886">
    <property type="term" value="C:plasma membrane"/>
    <property type="evidence" value="ECO:0007669"/>
    <property type="project" value="UniProtKB-SubCell"/>
</dbReference>
<dbReference type="Pfam" id="PF02653">
    <property type="entry name" value="BPD_transp_2"/>
    <property type="match status" value="1"/>
</dbReference>
<evidence type="ECO:0000256" key="5">
    <source>
        <dbReference type="ARBA" id="ARBA00022970"/>
    </source>
</evidence>
<feature type="transmembrane region" description="Helical" evidence="9">
    <location>
        <begin position="119"/>
        <end position="137"/>
    </location>
</feature>
<evidence type="ECO:0000256" key="1">
    <source>
        <dbReference type="ARBA" id="ARBA00004651"/>
    </source>
</evidence>
<dbReference type="OrthoDB" id="49336at2"/>
<dbReference type="RefSeq" id="WP_103066679.1">
    <property type="nucleotide sequence ID" value="NZ_AZRL01000007.1"/>
</dbReference>
<accession>A0A2K1P2E4</accession>
<evidence type="ECO:0000313" key="11">
    <source>
        <dbReference type="Proteomes" id="UP000236434"/>
    </source>
</evidence>
<dbReference type="PANTHER" id="PTHR11795:SF445">
    <property type="entry name" value="AMINO ACID ABC TRANSPORTER PERMEASE PROTEIN"/>
    <property type="match status" value="1"/>
</dbReference>
<comment type="subcellular location">
    <subcellularLocation>
        <location evidence="1">Cell membrane</location>
        <topology evidence="1">Multi-pass membrane protein</topology>
    </subcellularLocation>
</comment>
<feature type="transmembrane region" description="Helical" evidence="9">
    <location>
        <begin position="39"/>
        <end position="58"/>
    </location>
</feature>
<keyword evidence="7 9" id="KW-0472">Membrane</keyword>
<evidence type="ECO:0000256" key="2">
    <source>
        <dbReference type="ARBA" id="ARBA00022448"/>
    </source>
</evidence>
<dbReference type="GO" id="GO:0022857">
    <property type="term" value="F:transmembrane transporter activity"/>
    <property type="evidence" value="ECO:0007669"/>
    <property type="project" value="InterPro"/>
</dbReference>
<feature type="transmembrane region" description="Helical" evidence="9">
    <location>
        <begin position="251"/>
        <end position="273"/>
    </location>
</feature>
<protein>
    <submittedName>
        <fullName evidence="10">ABC transporter permease</fullName>
    </submittedName>
</protein>
<dbReference type="AlphaFoldDB" id="A0A2K1P2E4"/>
<evidence type="ECO:0000256" key="6">
    <source>
        <dbReference type="ARBA" id="ARBA00022989"/>
    </source>
</evidence>
<evidence type="ECO:0000256" key="3">
    <source>
        <dbReference type="ARBA" id="ARBA00022475"/>
    </source>
</evidence>
<proteinExistence type="inferred from homology"/>
<reference evidence="10 11" key="1">
    <citation type="submission" date="2013-12" db="EMBL/GenBank/DDBJ databases">
        <title>Comparative genomics of Petrotoga isolates.</title>
        <authorList>
            <person name="Nesbo C.L."/>
            <person name="Charchuk R."/>
            <person name="Chow K."/>
        </authorList>
    </citation>
    <scope>NUCLEOTIDE SEQUENCE [LARGE SCALE GENOMIC DNA]</scope>
    <source>
        <strain evidence="10 11">DSM 13574</strain>
    </source>
</reference>